<organism evidence="2 3">
    <name type="scientific">Micromonas commoda (strain RCC299 / NOUM17 / CCMP2709)</name>
    <name type="common">Picoplanktonic green alga</name>
    <dbReference type="NCBI Taxonomy" id="296587"/>
    <lineage>
        <taxon>Eukaryota</taxon>
        <taxon>Viridiplantae</taxon>
        <taxon>Chlorophyta</taxon>
        <taxon>Mamiellophyceae</taxon>
        <taxon>Mamiellales</taxon>
        <taxon>Mamiellaceae</taxon>
        <taxon>Micromonas</taxon>
    </lineage>
</organism>
<evidence type="ECO:0000313" key="2">
    <source>
        <dbReference type="EMBL" id="ACO69957.1"/>
    </source>
</evidence>
<keyword evidence="1" id="KW-0812">Transmembrane</keyword>
<keyword evidence="3" id="KW-1185">Reference proteome</keyword>
<dbReference type="Proteomes" id="UP000002009">
    <property type="component" value="Chromosome 10"/>
</dbReference>
<evidence type="ECO:0000256" key="1">
    <source>
        <dbReference type="SAM" id="Phobius"/>
    </source>
</evidence>
<keyword evidence="1" id="KW-0472">Membrane</keyword>
<keyword evidence="1" id="KW-1133">Transmembrane helix</keyword>
<protein>
    <recommendedName>
        <fullName evidence="4">Transmembrane protein</fullName>
    </recommendedName>
</protein>
<evidence type="ECO:0000313" key="3">
    <source>
        <dbReference type="Proteomes" id="UP000002009"/>
    </source>
</evidence>
<dbReference type="InParanoid" id="C1FI97"/>
<sequence>MSDTLDARCRAWEDEQRRLDASWISGPCPCAKDAKAPGQPTSCYVGGKAPSPSTTSGGVDVQLANIVGATFFAVMMIFGFYAVYRGFRSRERAKRRIATEIIRVLKEDEERAIKYKVLQLTQPCGTVAAATRCPDEEQGPDAPAGPLADGAGDVIEEGLMASLRIQVEMHEARAARRRRRIMCGLAAVLASASERIRGRTREADLSERFSSLSLDELMMVQLRLSRRNEQQERLDTLRFQRSQAPVSVVVENP</sequence>
<dbReference type="GeneID" id="8246976"/>
<dbReference type="RefSeq" id="XP_002508699.1">
    <property type="nucleotide sequence ID" value="XM_002508653.1"/>
</dbReference>
<gene>
    <name evidence="2" type="ORF">MICPUN_109000</name>
</gene>
<feature type="transmembrane region" description="Helical" evidence="1">
    <location>
        <begin position="63"/>
        <end position="84"/>
    </location>
</feature>
<dbReference type="EMBL" id="CP001576">
    <property type="protein sequence ID" value="ACO69957.1"/>
    <property type="molecule type" value="Genomic_DNA"/>
</dbReference>
<accession>C1FI97</accession>
<dbReference type="AlphaFoldDB" id="C1FI97"/>
<name>C1FI97_MICCC</name>
<reference evidence="2 3" key="1">
    <citation type="journal article" date="2009" name="Science">
        <title>Green evolution and dynamic adaptations revealed by genomes of the marine picoeukaryotes Micromonas.</title>
        <authorList>
            <person name="Worden A.Z."/>
            <person name="Lee J.H."/>
            <person name="Mock T."/>
            <person name="Rouze P."/>
            <person name="Simmons M.P."/>
            <person name="Aerts A.L."/>
            <person name="Allen A.E."/>
            <person name="Cuvelier M.L."/>
            <person name="Derelle E."/>
            <person name="Everett M.V."/>
            <person name="Foulon E."/>
            <person name="Grimwood J."/>
            <person name="Gundlach H."/>
            <person name="Henrissat B."/>
            <person name="Napoli C."/>
            <person name="McDonald S.M."/>
            <person name="Parker M.S."/>
            <person name="Rombauts S."/>
            <person name="Salamov A."/>
            <person name="Von Dassow P."/>
            <person name="Badger J.H."/>
            <person name="Coutinho P.M."/>
            <person name="Demir E."/>
            <person name="Dubchak I."/>
            <person name="Gentemann C."/>
            <person name="Eikrem W."/>
            <person name="Gready J.E."/>
            <person name="John U."/>
            <person name="Lanier W."/>
            <person name="Lindquist E.A."/>
            <person name="Lucas S."/>
            <person name="Mayer K.F."/>
            <person name="Moreau H."/>
            <person name="Not F."/>
            <person name="Otillar R."/>
            <person name="Panaud O."/>
            <person name="Pangilinan J."/>
            <person name="Paulsen I."/>
            <person name="Piegu B."/>
            <person name="Poliakov A."/>
            <person name="Robbens S."/>
            <person name="Schmutz J."/>
            <person name="Toulza E."/>
            <person name="Wyss T."/>
            <person name="Zelensky A."/>
            <person name="Zhou K."/>
            <person name="Armbrust E.V."/>
            <person name="Bhattacharya D."/>
            <person name="Goodenough U.W."/>
            <person name="Van de Peer Y."/>
            <person name="Grigoriev I.V."/>
        </authorList>
    </citation>
    <scope>NUCLEOTIDE SEQUENCE [LARGE SCALE GENOMIC DNA]</scope>
    <source>
        <strain evidence="3">RCC299 / NOUM17</strain>
    </source>
</reference>
<dbReference type="KEGG" id="mis:MICPUN_109000"/>
<evidence type="ECO:0008006" key="4">
    <source>
        <dbReference type="Google" id="ProtNLM"/>
    </source>
</evidence>
<proteinExistence type="predicted"/>